<accession>A0A5N6TW81</accession>
<feature type="transmembrane region" description="Helical" evidence="6">
    <location>
        <begin position="132"/>
        <end position="155"/>
    </location>
</feature>
<dbReference type="AlphaFoldDB" id="A0A5N6TW81"/>
<evidence type="ECO:0000256" key="6">
    <source>
        <dbReference type="SAM" id="Phobius"/>
    </source>
</evidence>
<dbReference type="Pfam" id="PF01490">
    <property type="entry name" value="Aa_trans"/>
    <property type="match status" value="1"/>
</dbReference>
<feature type="transmembrane region" description="Helical" evidence="6">
    <location>
        <begin position="248"/>
        <end position="269"/>
    </location>
</feature>
<dbReference type="Proteomes" id="UP000325780">
    <property type="component" value="Unassembled WGS sequence"/>
</dbReference>
<keyword evidence="4 6" id="KW-1133">Transmembrane helix</keyword>
<evidence type="ECO:0000256" key="2">
    <source>
        <dbReference type="ARBA" id="ARBA00008066"/>
    </source>
</evidence>
<feature type="transmembrane region" description="Helical" evidence="6">
    <location>
        <begin position="331"/>
        <end position="349"/>
    </location>
</feature>
<reference evidence="8 9" key="1">
    <citation type="submission" date="2019-04" db="EMBL/GenBank/DDBJ databases">
        <title>Friends and foes A comparative genomics study of 23 Aspergillus species from section Flavi.</title>
        <authorList>
            <consortium name="DOE Joint Genome Institute"/>
            <person name="Kjaerbolling I."/>
            <person name="Vesth T."/>
            <person name="Frisvad J.C."/>
            <person name="Nybo J.L."/>
            <person name="Theobald S."/>
            <person name="Kildgaard S."/>
            <person name="Isbrandt T."/>
            <person name="Kuo A."/>
            <person name="Sato A."/>
            <person name="Lyhne E.K."/>
            <person name="Kogle M.E."/>
            <person name="Wiebenga A."/>
            <person name="Kun R.S."/>
            <person name="Lubbers R.J."/>
            <person name="Makela M.R."/>
            <person name="Barry K."/>
            <person name="Chovatia M."/>
            <person name="Clum A."/>
            <person name="Daum C."/>
            <person name="Haridas S."/>
            <person name="He G."/>
            <person name="LaButti K."/>
            <person name="Lipzen A."/>
            <person name="Mondo S."/>
            <person name="Riley R."/>
            <person name="Salamov A."/>
            <person name="Simmons B.A."/>
            <person name="Magnuson J.K."/>
            <person name="Henrissat B."/>
            <person name="Mortensen U.H."/>
            <person name="Larsen T.O."/>
            <person name="Devries R.P."/>
            <person name="Grigoriev I.V."/>
            <person name="Machida M."/>
            <person name="Baker S.E."/>
            <person name="Andersen M.R."/>
        </authorList>
    </citation>
    <scope>NUCLEOTIDE SEQUENCE [LARGE SCALE GENOMIC DNA]</scope>
    <source>
        <strain evidence="8 9">IBT 18842</strain>
    </source>
</reference>
<dbReference type="InterPro" id="IPR013057">
    <property type="entry name" value="AA_transpt_TM"/>
</dbReference>
<gene>
    <name evidence="8" type="ORF">BDV25DRAFT_129666</name>
</gene>
<dbReference type="PANTHER" id="PTHR22950:SF8">
    <property type="entry name" value="AMINO ACID TRANSPORTER (EUROFUNG)"/>
    <property type="match status" value="1"/>
</dbReference>
<evidence type="ECO:0000256" key="1">
    <source>
        <dbReference type="ARBA" id="ARBA00004141"/>
    </source>
</evidence>
<feature type="transmembrane region" description="Helical" evidence="6">
    <location>
        <begin position="394"/>
        <end position="419"/>
    </location>
</feature>
<sequence>MIHDTDTGLKPGTCVAIEGDAHFRRLGWRRLTVVLIVESIALGALSLPRVFADLGMVLGVVLCVTIGLICMYGSFIIGQVKLKYPHVSHYADIGGLMFAKPGYALIATFITCHFILVSGSHCLTGTIALANITQSSICSLAFSVISAVVLLLLALPPSFADLAILGYIDFVSVLVAIGVTIVATGIRSSEPSTSPAHTAWSAWPREGLTFAEAFISVNNIVFAYAFTVVQPSFMAEMHTPEDYVKATWALTIMEIIIYIITGGTIYAFVGQDVEAPALLSAGPLISRVAFGLALPVIFISGSINITVISRFIHGSLYRDSIVRYINTGKGWLTWIATVSIITVISWAIAEAIPFFTELLSITSSLFMSGFSFYFPGFMWFLLLKSGKWYSRHNIFGSFCAGSLCVIGFMILVAGVYASISELVHKFQFNLIGRPYSCSLSS</sequence>
<name>A0A5N6TW81_ASPAV</name>
<evidence type="ECO:0000256" key="5">
    <source>
        <dbReference type="ARBA" id="ARBA00023136"/>
    </source>
</evidence>
<feature type="domain" description="Amino acid transporter transmembrane" evidence="7">
    <location>
        <begin position="25"/>
        <end position="419"/>
    </location>
</feature>
<evidence type="ECO:0000259" key="7">
    <source>
        <dbReference type="Pfam" id="PF01490"/>
    </source>
</evidence>
<evidence type="ECO:0000313" key="8">
    <source>
        <dbReference type="EMBL" id="KAE8150321.1"/>
    </source>
</evidence>
<feature type="transmembrane region" description="Helical" evidence="6">
    <location>
        <begin position="101"/>
        <end position="120"/>
    </location>
</feature>
<feature type="transmembrane region" description="Helical" evidence="6">
    <location>
        <begin position="289"/>
        <end position="311"/>
    </location>
</feature>
<dbReference type="EMBL" id="ML742097">
    <property type="protein sequence ID" value="KAE8150321.1"/>
    <property type="molecule type" value="Genomic_DNA"/>
</dbReference>
<protein>
    <submittedName>
        <fullName evidence="8">Transmembrane amino acid transporter protein-domain-containing protein</fullName>
    </submittedName>
</protein>
<dbReference type="GO" id="GO:0016020">
    <property type="term" value="C:membrane"/>
    <property type="evidence" value="ECO:0007669"/>
    <property type="project" value="UniProtKB-SubCell"/>
</dbReference>
<feature type="transmembrane region" description="Helical" evidence="6">
    <location>
        <begin position="361"/>
        <end position="382"/>
    </location>
</feature>
<comment type="subcellular location">
    <subcellularLocation>
        <location evidence="1">Membrane</location>
        <topology evidence="1">Multi-pass membrane protein</topology>
    </subcellularLocation>
</comment>
<feature type="transmembrane region" description="Helical" evidence="6">
    <location>
        <begin position="207"/>
        <end position="227"/>
    </location>
</feature>
<keyword evidence="5 6" id="KW-0472">Membrane</keyword>
<keyword evidence="9" id="KW-1185">Reference proteome</keyword>
<dbReference type="PANTHER" id="PTHR22950">
    <property type="entry name" value="AMINO ACID TRANSPORTER"/>
    <property type="match status" value="1"/>
</dbReference>
<organism evidence="8 9">
    <name type="scientific">Aspergillus avenaceus</name>
    <dbReference type="NCBI Taxonomy" id="36643"/>
    <lineage>
        <taxon>Eukaryota</taxon>
        <taxon>Fungi</taxon>
        <taxon>Dikarya</taxon>
        <taxon>Ascomycota</taxon>
        <taxon>Pezizomycotina</taxon>
        <taxon>Eurotiomycetes</taxon>
        <taxon>Eurotiomycetidae</taxon>
        <taxon>Eurotiales</taxon>
        <taxon>Aspergillaceae</taxon>
        <taxon>Aspergillus</taxon>
        <taxon>Aspergillus subgen. Circumdati</taxon>
    </lineage>
</organism>
<dbReference type="OrthoDB" id="655540at2759"/>
<dbReference type="GO" id="GO:0015179">
    <property type="term" value="F:L-amino acid transmembrane transporter activity"/>
    <property type="evidence" value="ECO:0007669"/>
    <property type="project" value="TreeGrafter"/>
</dbReference>
<feature type="transmembrane region" description="Helical" evidence="6">
    <location>
        <begin position="31"/>
        <end position="51"/>
    </location>
</feature>
<evidence type="ECO:0000256" key="4">
    <source>
        <dbReference type="ARBA" id="ARBA00022989"/>
    </source>
</evidence>
<feature type="transmembrane region" description="Helical" evidence="6">
    <location>
        <begin position="57"/>
        <end position="80"/>
    </location>
</feature>
<keyword evidence="3 6" id="KW-0812">Transmembrane</keyword>
<comment type="similarity">
    <text evidence="2">Belongs to the amino acid/polyamine transporter 2 family.</text>
</comment>
<evidence type="ECO:0000256" key="3">
    <source>
        <dbReference type="ARBA" id="ARBA00022692"/>
    </source>
</evidence>
<feature type="transmembrane region" description="Helical" evidence="6">
    <location>
        <begin position="162"/>
        <end position="187"/>
    </location>
</feature>
<evidence type="ECO:0000313" key="9">
    <source>
        <dbReference type="Proteomes" id="UP000325780"/>
    </source>
</evidence>
<proteinExistence type="inferred from homology"/>